<organism evidence="1 2">
    <name type="scientific">Streptomyces monashensis</name>
    <dbReference type="NCBI Taxonomy" id="1678012"/>
    <lineage>
        <taxon>Bacteria</taxon>
        <taxon>Bacillati</taxon>
        <taxon>Actinomycetota</taxon>
        <taxon>Actinomycetes</taxon>
        <taxon>Kitasatosporales</taxon>
        <taxon>Streptomycetaceae</taxon>
        <taxon>Streptomyces</taxon>
    </lineage>
</organism>
<dbReference type="Proteomes" id="UP000179642">
    <property type="component" value="Unassembled WGS sequence"/>
</dbReference>
<evidence type="ECO:0000313" key="2">
    <source>
        <dbReference type="Proteomes" id="UP000179642"/>
    </source>
</evidence>
<reference evidence="1 2" key="1">
    <citation type="submission" date="2016-10" db="EMBL/GenBank/DDBJ databases">
        <title>Genome sequence of Streptomyces sp. MUSC 1.</title>
        <authorList>
            <person name="Lee L.-H."/>
            <person name="Ser H.-L."/>
            <person name="Law J.W.-F."/>
        </authorList>
    </citation>
    <scope>NUCLEOTIDE SEQUENCE [LARGE SCALE GENOMIC DNA]</scope>
    <source>
        <strain evidence="1 2">MUSC 1</strain>
    </source>
</reference>
<dbReference type="InterPro" id="IPR043519">
    <property type="entry name" value="NT_sf"/>
</dbReference>
<accession>A0A1S2PIH3</accession>
<comment type="caution">
    <text evidence="1">The sequence shown here is derived from an EMBL/GenBank/DDBJ whole genome shotgun (WGS) entry which is preliminary data.</text>
</comment>
<dbReference type="EMBL" id="MLYO01000073">
    <property type="protein sequence ID" value="OIJ93591.1"/>
    <property type="molecule type" value="Genomic_DNA"/>
</dbReference>
<name>A0A1S2PIH3_9ACTN</name>
<dbReference type="AlphaFoldDB" id="A0A1S2PIH3"/>
<evidence type="ECO:0000313" key="1">
    <source>
        <dbReference type="EMBL" id="OIJ93591.1"/>
    </source>
</evidence>
<protein>
    <recommendedName>
        <fullName evidence="3">Polymerase nucleotidyl transferase domain-containing protein</fullName>
    </recommendedName>
</protein>
<proteinExistence type="predicted"/>
<keyword evidence="2" id="KW-1185">Reference proteome</keyword>
<evidence type="ECO:0008006" key="3">
    <source>
        <dbReference type="Google" id="ProtNLM"/>
    </source>
</evidence>
<sequence>MMSTLINDRDLQIVRAVYEENFSESPRVKYAFLGGSLSAGLGHAFSDIDLHMVVDADDPEEFYRGFNREGRVVQVNPISVDKAKSLLAHGASYRFTMTDYSSLSLGEQGLGKLVRFALGTPLAIAEDFREVIDSLDTESVRHTVMTHHSFAAMSFAEDCLGSLQGGDPMVAIDAAELALCHGAEVLLAAAGDYYIGRKFLAARLARSSACAPFAKRVWRARNQELDYQPSVQEATRIAEGLLTLAGDMAAIGTMNGWDKPLTSVVVPELENEGPRRSPYFFPIRLSDCLILHGPDKVHRVTEPMMKVWTTLSGLRIADVPDQTRGRYPELSSNDDHKFLKAVDKLLEFGVAVS</sequence>
<dbReference type="CDD" id="cd05403">
    <property type="entry name" value="NT_KNTase_like"/>
    <property type="match status" value="1"/>
</dbReference>
<dbReference type="Gene3D" id="3.30.460.10">
    <property type="entry name" value="Beta Polymerase, domain 2"/>
    <property type="match status" value="1"/>
</dbReference>
<dbReference type="SUPFAM" id="SSF81301">
    <property type="entry name" value="Nucleotidyltransferase"/>
    <property type="match status" value="1"/>
</dbReference>
<gene>
    <name evidence="1" type="ORF">BIV23_37185</name>
</gene>